<dbReference type="EMBL" id="MU393428">
    <property type="protein sequence ID" value="KAI4869737.1"/>
    <property type="molecule type" value="Genomic_DNA"/>
</dbReference>
<gene>
    <name evidence="1" type="ORF">F4820DRAFT_365678</name>
</gene>
<dbReference type="Proteomes" id="UP001497700">
    <property type="component" value="Unassembled WGS sequence"/>
</dbReference>
<protein>
    <submittedName>
        <fullName evidence="1">Uncharacterized protein</fullName>
    </submittedName>
</protein>
<organism evidence="1 2">
    <name type="scientific">Hypoxylon rubiginosum</name>
    <dbReference type="NCBI Taxonomy" id="110542"/>
    <lineage>
        <taxon>Eukaryota</taxon>
        <taxon>Fungi</taxon>
        <taxon>Dikarya</taxon>
        <taxon>Ascomycota</taxon>
        <taxon>Pezizomycotina</taxon>
        <taxon>Sordariomycetes</taxon>
        <taxon>Xylariomycetidae</taxon>
        <taxon>Xylariales</taxon>
        <taxon>Hypoxylaceae</taxon>
        <taxon>Hypoxylon</taxon>
    </lineage>
</organism>
<evidence type="ECO:0000313" key="2">
    <source>
        <dbReference type="Proteomes" id="UP001497700"/>
    </source>
</evidence>
<name>A0ACB9ZDD5_9PEZI</name>
<accession>A0ACB9ZDD5</accession>
<proteinExistence type="predicted"/>
<keyword evidence="2" id="KW-1185">Reference proteome</keyword>
<sequence>MSFLNVIIPTKSLNLLKRDICKRFAADGFQAIESRHKRDAAPELAQLIHALEQRLNRNFRIYRLINVTYRRDYELMKSNGEACVLCLRCNKFGPAIWTDMVRECPIEHDTVLLCDEGHLYAESVNQGGIYLILWASIDEAEHIVLEQEPPEQPKRNHDIDGTAVKGKKIPDITLEHCQSSMALWEKLDRGIREQRKRAWDLMAHPELEDEDDNNIDELKTGTSQDGHMQLTRVGHQNKKRKTQ</sequence>
<comment type="caution">
    <text evidence="1">The sequence shown here is derived from an EMBL/GenBank/DDBJ whole genome shotgun (WGS) entry which is preliminary data.</text>
</comment>
<evidence type="ECO:0000313" key="1">
    <source>
        <dbReference type="EMBL" id="KAI4869737.1"/>
    </source>
</evidence>
<reference evidence="1 2" key="1">
    <citation type="journal article" date="2022" name="New Phytol.">
        <title>Ecological generalism drives hyperdiversity of secondary metabolite gene clusters in xylarialean endophytes.</title>
        <authorList>
            <person name="Franco M.E.E."/>
            <person name="Wisecaver J.H."/>
            <person name="Arnold A.E."/>
            <person name="Ju Y.M."/>
            <person name="Slot J.C."/>
            <person name="Ahrendt S."/>
            <person name="Moore L.P."/>
            <person name="Eastman K.E."/>
            <person name="Scott K."/>
            <person name="Konkel Z."/>
            <person name="Mondo S.J."/>
            <person name="Kuo A."/>
            <person name="Hayes R.D."/>
            <person name="Haridas S."/>
            <person name="Andreopoulos B."/>
            <person name="Riley R."/>
            <person name="LaButti K."/>
            <person name="Pangilinan J."/>
            <person name="Lipzen A."/>
            <person name="Amirebrahimi M."/>
            <person name="Yan J."/>
            <person name="Adam C."/>
            <person name="Keymanesh K."/>
            <person name="Ng V."/>
            <person name="Louie K."/>
            <person name="Northen T."/>
            <person name="Drula E."/>
            <person name="Henrissat B."/>
            <person name="Hsieh H.M."/>
            <person name="Youens-Clark K."/>
            <person name="Lutzoni F."/>
            <person name="Miadlikowska J."/>
            <person name="Eastwood D.C."/>
            <person name="Hamelin R.C."/>
            <person name="Grigoriev I.V."/>
            <person name="U'Ren J.M."/>
        </authorList>
    </citation>
    <scope>NUCLEOTIDE SEQUENCE [LARGE SCALE GENOMIC DNA]</scope>
    <source>
        <strain evidence="1 2">CBS 119005</strain>
    </source>
</reference>